<feature type="domain" description="Helix-turn-helix" evidence="2">
    <location>
        <begin position="3"/>
        <end position="48"/>
    </location>
</feature>
<evidence type="ECO:0000259" key="2">
    <source>
        <dbReference type="Pfam" id="PF12728"/>
    </source>
</evidence>
<evidence type="ECO:0000256" key="1">
    <source>
        <dbReference type="SAM" id="Coils"/>
    </source>
</evidence>
<proteinExistence type="predicted"/>
<protein>
    <recommendedName>
        <fullName evidence="2">Helix-turn-helix domain-containing protein</fullName>
    </recommendedName>
</protein>
<dbReference type="AlphaFoldDB" id="A0A644YIW6"/>
<sequence>MKFYKVADIAEMLKCDPSTVKAEIHRGRLEAFKNGAEWRIAEQALEKYTGVVLNNYKTERELRLENENEELKRQLSIERGKLLKISQIFLQAQ</sequence>
<evidence type="ECO:0000313" key="3">
    <source>
        <dbReference type="EMBL" id="MPM28320.1"/>
    </source>
</evidence>
<dbReference type="Pfam" id="PF12728">
    <property type="entry name" value="HTH_17"/>
    <property type="match status" value="1"/>
</dbReference>
<keyword evidence="1" id="KW-0175">Coiled coil</keyword>
<organism evidence="3">
    <name type="scientific">bioreactor metagenome</name>
    <dbReference type="NCBI Taxonomy" id="1076179"/>
    <lineage>
        <taxon>unclassified sequences</taxon>
        <taxon>metagenomes</taxon>
        <taxon>ecological metagenomes</taxon>
    </lineage>
</organism>
<dbReference type="EMBL" id="VSSQ01005222">
    <property type="protein sequence ID" value="MPM28320.1"/>
    <property type="molecule type" value="Genomic_DNA"/>
</dbReference>
<gene>
    <name evidence="3" type="ORF">SDC9_74841</name>
</gene>
<feature type="coiled-coil region" evidence="1">
    <location>
        <begin position="54"/>
        <end position="81"/>
    </location>
</feature>
<reference evidence="3" key="1">
    <citation type="submission" date="2019-08" db="EMBL/GenBank/DDBJ databases">
        <authorList>
            <person name="Kucharzyk K."/>
            <person name="Murdoch R.W."/>
            <person name="Higgins S."/>
            <person name="Loffler F."/>
        </authorList>
    </citation>
    <scope>NUCLEOTIDE SEQUENCE</scope>
</reference>
<accession>A0A644YIW6</accession>
<dbReference type="InterPro" id="IPR041657">
    <property type="entry name" value="HTH_17"/>
</dbReference>
<name>A0A644YIW6_9ZZZZ</name>
<comment type="caution">
    <text evidence="3">The sequence shown here is derived from an EMBL/GenBank/DDBJ whole genome shotgun (WGS) entry which is preliminary data.</text>
</comment>